<evidence type="ECO:0000256" key="1">
    <source>
        <dbReference type="SAM" id="Phobius"/>
    </source>
</evidence>
<gene>
    <name evidence="2" type="ORF">GRX66_18465</name>
</gene>
<dbReference type="InterPro" id="IPR036259">
    <property type="entry name" value="MFS_trans_sf"/>
</dbReference>
<keyword evidence="1" id="KW-0812">Transmembrane</keyword>
<evidence type="ECO:0000313" key="3">
    <source>
        <dbReference type="Proteomes" id="UP000471521"/>
    </source>
</evidence>
<feature type="non-terminal residue" evidence="2">
    <location>
        <position position="1"/>
    </location>
</feature>
<proteinExistence type="predicted"/>
<evidence type="ECO:0000313" key="2">
    <source>
        <dbReference type="EMBL" id="MXR22467.1"/>
    </source>
</evidence>
<organism evidence="2 3">
    <name type="scientific">Halobacterium bonnevillei</name>
    <dbReference type="NCBI Taxonomy" id="2692200"/>
    <lineage>
        <taxon>Archaea</taxon>
        <taxon>Methanobacteriati</taxon>
        <taxon>Methanobacteriota</taxon>
        <taxon>Stenosarchaea group</taxon>
        <taxon>Halobacteria</taxon>
        <taxon>Halobacteriales</taxon>
        <taxon>Halobacteriaceae</taxon>
        <taxon>Halobacterium</taxon>
    </lineage>
</organism>
<keyword evidence="1" id="KW-1133">Transmembrane helix</keyword>
<dbReference type="SUPFAM" id="SSF103473">
    <property type="entry name" value="MFS general substrate transporter"/>
    <property type="match status" value="1"/>
</dbReference>
<name>A0A6B0SMN1_9EURY</name>
<keyword evidence="3" id="KW-1185">Reference proteome</keyword>
<feature type="transmembrane region" description="Helical" evidence="1">
    <location>
        <begin position="12"/>
        <end position="36"/>
    </location>
</feature>
<dbReference type="EMBL" id="WUUU01000292">
    <property type="protein sequence ID" value="MXR22467.1"/>
    <property type="molecule type" value="Genomic_DNA"/>
</dbReference>
<dbReference type="AlphaFoldDB" id="A0A6B0SMN1"/>
<comment type="caution">
    <text evidence="2">The sequence shown here is derived from an EMBL/GenBank/DDBJ whole genome shotgun (WGS) entry which is preliminary data.</text>
</comment>
<dbReference type="Gene3D" id="1.20.1250.20">
    <property type="entry name" value="MFS general substrate transporter like domains"/>
    <property type="match status" value="1"/>
</dbReference>
<protein>
    <recommendedName>
        <fullName evidence="4">MFS transporter</fullName>
    </recommendedName>
</protein>
<dbReference type="Proteomes" id="UP000471521">
    <property type="component" value="Unassembled WGS sequence"/>
</dbReference>
<feature type="transmembrane region" description="Helical" evidence="1">
    <location>
        <begin position="42"/>
        <end position="63"/>
    </location>
</feature>
<accession>A0A6B0SMN1</accession>
<evidence type="ECO:0008006" key="4">
    <source>
        <dbReference type="Google" id="ProtNLM"/>
    </source>
</evidence>
<sequence>SSPDSASCRRPGDALGAFTALGGLGTAIGSVLGGVLAARTSYLVAFGVAGAFVFAGGALAVAARRRALAVPTPTDDAEL</sequence>
<reference evidence="2 3" key="1">
    <citation type="submission" date="2019-12" db="EMBL/GenBank/DDBJ databases">
        <title>Isolation and characterization of three novel carbon monoxide-oxidizing members of Halobacteria from salione crusts and soils.</title>
        <authorList>
            <person name="Myers M.R."/>
            <person name="King G.M."/>
        </authorList>
    </citation>
    <scope>NUCLEOTIDE SEQUENCE [LARGE SCALE GENOMIC DNA]</scope>
    <source>
        <strain evidence="2 3">PCN9</strain>
    </source>
</reference>
<keyword evidence="1" id="KW-0472">Membrane</keyword>